<dbReference type="Gene3D" id="3.40.50.150">
    <property type="entry name" value="Vaccinia Virus protein VP39"/>
    <property type="match status" value="1"/>
</dbReference>
<dbReference type="InterPro" id="IPR013630">
    <property type="entry name" value="Methyltransf_Zn-bd_dom_put"/>
</dbReference>
<dbReference type="EMBL" id="RYFI01000016">
    <property type="protein sequence ID" value="RXF70934.1"/>
    <property type="molecule type" value="Genomic_DNA"/>
</dbReference>
<evidence type="ECO:0000259" key="2">
    <source>
        <dbReference type="Pfam" id="PF08484"/>
    </source>
</evidence>
<dbReference type="InterPro" id="IPR013691">
    <property type="entry name" value="MeTrfase_14"/>
</dbReference>
<dbReference type="InterPro" id="IPR038576">
    <property type="entry name" value="Methyltransf_Zn-bd_dom_put_sf"/>
</dbReference>
<dbReference type="Pfam" id="PF08484">
    <property type="entry name" value="Methyltransf_14"/>
    <property type="match status" value="1"/>
</dbReference>
<dbReference type="AlphaFoldDB" id="A0A4Q0MCK6"/>
<dbReference type="SUPFAM" id="SSF53335">
    <property type="entry name" value="S-adenosyl-L-methionine-dependent methyltransferases"/>
    <property type="match status" value="1"/>
</dbReference>
<keyword evidence="3" id="KW-0808">Transferase</keyword>
<dbReference type="Gene3D" id="6.20.50.110">
    <property type="entry name" value="Methyltransferase, zinc-binding domain"/>
    <property type="match status" value="1"/>
</dbReference>
<dbReference type="Gene3D" id="3.40.50.720">
    <property type="entry name" value="NAD(P)-binding Rossmann-like Domain"/>
    <property type="match status" value="1"/>
</dbReference>
<evidence type="ECO:0000313" key="4">
    <source>
        <dbReference type="Proteomes" id="UP000289708"/>
    </source>
</evidence>
<dbReference type="InterPro" id="IPR029063">
    <property type="entry name" value="SAM-dependent_MTases_sf"/>
</dbReference>
<dbReference type="Pfam" id="PF13489">
    <property type="entry name" value="Methyltransf_23"/>
    <property type="match status" value="1"/>
</dbReference>
<protein>
    <submittedName>
        <fullName evidence="3">Class I SAM-dependent methyltransferase</fullName>
    </submittedName>
</protein>
<dbReference type="Gene3D" id="6.10.250.3100">
    <property type="match status" value="1"/>
</dbReference>
<proteinExistence type="predicted"/>
<dbReference type="PANTHER" id="PTHR43861:SF5">
    <property type="entry name" value="BLL5978 PROTEIN"/>
    <property type="match status" value="1"/>
</dbReference>
<sequence>MTLLLHSSNNQRELDLGAQYHFAPHRCRFCDEPLLVDLVDLGMSPPCEAFLRPEQLEDKEAYYPLKVWVCTKCFLVQIAKYVEPEHIFDEYAYFSSYSTSWVAHAARYCDAMRSRLALGPRSLVVEVGSNDGYLLQHFVAQGVPVLGIEPAANVAAAAIRKGVRTQVAFFGRDLAEELVAAGFRADLIVGNNVLAQVPDLNDFVSGLAILIKPGGTITLEFPHLQKLLSECQFDTIYHEHYSYFSLTTVQLIAARHGLDVVDVDEPTTHGGSLRVHLCPAAARRQAGKAVERVLDREREFGLCGTQVYRAFTEDVRRIKRELLSFLIAAKNDRKTICGYGAPGKGNTLLNYCGVGVDFLDFTVDRNPHKHGCFTPGMHIPIRAVEALYEARPDYVLILPWNLKHEIARQLRHLAESGSKLVVPIPELAIIDPEGEW</sequence>
<dbReference type="CDD" id="cd02440">
    <property type="entry name" value="AdoMet_MTases"/>
    <property type="match status" value="1"/>
</dbReference>
<organism evidence="3 4">
    <name type="scientific">Hansschlegelia zhihuaiae</name>
    <dbReference type="NCBI Taxonomy" id="405005"/>
    <lineage>
        <taxon>Bacteria</taxon>
        <taxon>Pseudomonadati</taxon>
        <taxon>Pseudomonadota</taxon>
        <taxon>Alphaproteobacteria</taxon>
        <taxon>Hyphomicrobiales</taxon>
        <taxon>Methylopilaceae</taxon>
        <taxon>Hansschlegelia</taxon>
    </lineage>
</organism>
<dbReference type="RefSeq" id="WP_128778500.1">
    <property type="nucleotide sequence ID" value="NZ_RYFI01000016.1"/>
</dbReference>
<feature type="domain" description="Methyltransferase putative zinc binding" evidence="1">
    <location>
        <begin position="27"/>
        <end position="88"/>
    </location>
</feature>
<accession>A0A4Q0MCK6</accession>
<evidence type="ECO:0000313" key="3">
    <source>
        <dbReference type="EMBL" id="RXF70934.1"/>
    </source>
</evidence>
<dbReference type="PANTHER" id="PTHR43861">
    <property type="entry name" value="TRANS-ACONITATE 2-METHYLTRANSFERASE-RELATED"/>
    <property type="match status" value="1"/>
</dbReference>
<keyword evidence="4" id="KW-1185">Reference proteome</keyword>
<comment type="caution">
    <text evidence="3">The sequence shown here is derived from an EMBL/GenBank/DDBJ whole genome shotgun (WGS) entry which is preliminary data.</text>
</comment>
<reference evidence="3 4" key="1">
    <citation type="submission" date="2018-12" db="EMBL/GenBank/DDBJ databases">
        <title>bacterium Hansschlegelia zhihuaiae S113.</title>
        <authorList>
            <person name="He J."/>
        </authorList>
    </citation>
    <scope>NUCLEOTIDE SEQUENCE [LARGE SCALE GENOMIC DNA]</scope>
    <source>
        <strain evidence="3 4">S 113</strain>
    </source>
</reference>
<dbReference type="Pfam" id="PF08421">
    <property type="entry name" value="Methyltransf_13"/>
    <property type="match status" value="1"/>
</dbReference>
<name>A0A4Q0MCK6_9HYPH</name>
<evidence type="ECO:0000259" key="1">
    <source>
        <dbReference type="Pfam" id="PF08421"/>
    </source>
</evidence>
<dbReference type="OrthoDB" id="9815644at2"/>
<dbReference type="GO" id="GO:0032259">
    <property type="term" value="P:methylation"/>
    <property type="evidence" value="ECO:0007669"/>
    <property type="project" value="UniProtKB-KW"/>
</dbReference>
<gene>
    <name evidence="3" type="ORF">EK403_16125</name>
</gene>
<keyword evidence="3" id="KW-0489">Methyltransferase</keyword>
<feature type="domain" description="C-methyltransferase" evidence="2">
    <location>
        <begin position="268"/>
        <end position="425"/>
    </location>
</feature>
<dbReference type="Proteomes" id="UP000289708">
    <property type="component" value="Unassembled WGS sequence"/>
</dbReference>
<dbReference type="GO" id="GO:0008168">
    <property type="term" value="F:methyltransferase activity"/>
    <property type="evidence" value="ECO:0007669"/>
    <property type="project" value="UniProtKB-KW"/>
</dbReference>